<gene>
    <name evidence="2" type="ORF">AAG570_011090</name>
</gene>
<reference evidence="2 3" key="1">
    <citation type="submission" date="2024-07" db="EMBL/GenBank/DDBJ databases">
        <title>Chromosome-level genome assembly of the water stick insect Ranatra chinensis (Heteroptera: Nepidae).</title>
        <authorList>
            <person name="Liu X."/>
        </authorList>
    </citation>
    <scope>NUCLEOTIDE SEQUENCE [LARGE SCALE GENOMIC DNA]</scope>
    <source>
        <strain evidence="2">Cailab_2021Rc</strain>
        <tissue evidence="2">Muscle</tissue>
    </source>
</reference>
<dbReference type="AlphaFoldDB" id="A0ABD0Z1U2"/>
<accession>A0ABD0Z1U2</accession>
<feature type="region of interest" description="Disordered" evidence="1">
    <location>
        <begin position="1"/>
        <end position="56"/>
    </location>
</feature>
<dbReference type="Proteomes" id="UP001558652">
    <property type="component" value="Unassembled WGS sequence"/>
</dbReference>
<dbReference type="PANTHER" id="PTHR15608:SF0">
    <property type="entry name" value="HIV TAT-SPECIFIC FACTOR 1"/>
    <property type="match status" value="1"/>
</dbReference>
<feature type="compositionally biased region" description="Acidic residues" evidence="1">
    <location>
        <begin position="32"/>
        <end position="45"/>
    </location>
</feature>
<evidence type="ECO:0000256" key="1">
    <source>
        <dbReference type="SAM" id="MobiDB-lite"/>
    </source>
</evidence>
<dbReference type="SUPFAM" id="SSF54928">
    <property type="entry name" value="RNA-binding domain, RBD"/>
    <property type="match status" value="1"/>
</dbReference>
<dbReference type="Gene3D" id="3.30.70.330">
    <property type="match status" value="1"/>
</dbReference>
<dbReference type="EMBL" id="JBFDAA010000006">
    <property type="protein sequence ID" value="KAL1131473.1"/>
    <property type="molecule type" value="Genomic_DNA"/>
</dbReference>
<dbReference type="PANTHER" id="PTHR15608">
    <property type="entry name" value="SPLICING FACTOR U2AF-ASSOCIATED PROTEIN 2"/>
    <property type="match status" value="1"/>
</dbReference>
<dbReference type="InterPro" id="IPR034393">
    <property type="entry name" value="TatSF1-like"/>
</dbReference>
<evidence type="ECO:0000313" key="2">
    <source>
        <dbReference type="EMBL" id="KAL1131473.1"/>
    </source>
</evidence>
<organism evidence="2 3">
    <name type="scientific">Ranatra chinensis</name>
    <dbReference type="NCBI Taxonomy" id="642074"/>
    <lineage>
        <taxon>Eukaryota</taxon>
        <taxon>Metazoa</taxon>
        <taxon>Ecdysozoa</taxon>
        <taxon>Arthropoda</taxon>
        <taxon>Hexapoda</taxon>
        <taxon>Insecta</taxon>
        <taxon>Pterygota</taxon>
        <taxon>Neoptera</taxon>
        <taxon>Paraneoptera</taxon>
        <taxon>Hemiptera</taxon>
        <taxon>Heteroptera</taxon>
        <taxon>Panheteroptera</taxon>
        <taxon>Nepomorpha</taxon>
        <taxon>Nepidae</taxon>
        <taxon>Ranatrinae</taxon>
        <taxon>Ranatra</taxon>
    </lineage>
</organism>
<keyword evidence="3" id="KW-1185">Reference proteome</keyword>
<feature type="non-terminal residue" evidence="2">
    <location>
        <position position="1"/>
    </location>
</feature>
<feature type="compositionally biased region" description="Basic and acidic residues" evidence="1">
    <location>
        <begin position="16"/>
        <end position="30"/>
    </location>
</feature>
<comment type="caution">
    <text evidence="2">The sequence shown here is derived from an EMBL/GenBank/DDBJ whole genome shotgun (WGS) entry which is preliminary data.</text>
</comment>
<dbReference type="InterPro" id="IPR012677">
    <property type="entry name" value="Nucleotide-bd_a/b_plait_sf"/>
</dbReference>
<protein>
    <submittedName>
        <fullName evidence="2">Uncharacterized protein</fullName>
    </submittedName>
</protein>
<evidence type="ECO:0000313" key="3">
    <source>
        <dbReference type="Proteomes" id="UP001558652"/>
    </source>
</evidence>
<name>A0ABD0Z1U2_9HEMI</name>
<proteinExistence type="predicted"/>
<sequence>DITYKWNKDNSTWEPKPAKSDKVAKEKSSNEEVIEEDEEEDEDDNGQVVSKKKEIKRQDMSKGHYGYENNTHTFTDGTDGTVYLWDKEKNAWFPKVDEDFIAQYQMNYGFVAPSEDVAKDNGTNEEPKVLETVDTNLKRKQPEPPTWFDVDEKNNTKVYVSNLPLDITEQEFVDLMQKCGLVMKDINTGKMKIKLYTEPGSGALKGDGLCTYIKVRQFEFTSCWHYY</sequence>
<dbReference type="InterPro" id="IPR035979">
    <property type="entry name" value="RBD_domain_sf"/>
</dbReference>